<dbReference type="PROSITE" id="PS50812">
    <property type="entry name" value="PWWP"/>
    <property type="match status" value="1"/>
</dbReference>
<feature type="compositionally biased region" description="Low complexity" evidence="2">
    <location>
        <begin position="308"/>
        <end position="319"/>
    </location>
</feature>
<dbReference type="Pfam" id="PF00855">
    <property type="entry name" value="PWWP"/>
    <property type="match status" value="1"/>
</dbReference>
<dbReference type="PANTHER" id="PTHR31333:SF6">
    <property type="entry name" value="MUM1 LIKE 1"/>
    <property type="match status" value="1"/>
</dbReference>
<dbReference type="Gene3D" id="2.30.30.140">
    <property type="match status" value="1"/>
</dbReference>
<protein>
    <submittedName>
        <fullName evidence="4">PWWP domain-containing protein MUM1L1</fullName>
    </submittedName>
</protein>
<gene>
    <name evidence="4" type="primary">Mum1l1</name>
    <name evidence="4" type="ORF">AWC38_SpisGene93</name>
</gene>
<feature type="coiled-coil region" evidence="1">
    <location>
        <begin position="414"/>
        <end position="462"/>
    </location>
</feature>
<evidence type="ECO:0000259" key="3">
    <source>
        <dbReference type="PROSITE" id="PS50812"/>
    </source>
</evidence>
<dbReference type="InterPro" id="IPR035504">
    <property type="entry name" value="MUM1-like_PWWP"/>
</dbReference>
<dbReference type="InterPro" id="IPR040263">
    <property type="entry name" value="PWP3A_3B_4"/>
</dbReference>
<keyword evidence="1" id="KW-0175">Coiled coil</keyword>
<dbReference type="PANTHER" id="PTHR31333">
    <property type="entry name" value="PWWP DOMAIN-CONTAINING DNA REPAIR FACTOR 3 FAMILY MEMBER"/>
    <property type="match status" value="1"/>
</dbReference>
<keyword evidence="5" id="KW-1185">Reference proteome</keyword>
<dbReference type="EMBL" id="LSMT01000001">
    <property type="protein sequence ID" value="PFX35029.1"/>
    <property type="molecule type" value="Genomic_DNA"/>
</dbReference>
<dbReference type="Proteomes" id="UP000225706">
    <property type="component" value="Unassembled WGS sequence"/>
</dbReference>
<dbReference type="OrthoDB" id="5970727at2759"/>
<evidence type="ECO:0000256" key="1">
    <source>
        <dbReference type="SAM" id="Coils"/>
    </source>
</evidence>
<accession>A0A2B4T0U5</accession>
<dbReference type="InterPro" id="IPR000313">
    <property type="entry name" value="PWWP_dom"/>
</dbReference>
<evidence type="ECO:0000313" key="4">
    <source>
        <dbReference type="EMBL" id="PFX35029.1"/>
    </source>
</evidence>
<reference evidence="5" key="1">
    <citation type="journal article" date="2017" name="bioRxiv">
        <title>Comparative analysis of the genomes of Stylophora pistillata and Acropora digitifera provides evidence for extensive differences between species of corals.</title>
        <authorList>
            <person name="Voolstra C.R."/>
            <person name="Li Y."/>
            <person name="Liew Y.J."/>
            <person name="Baumgarten S."/>
            <person name="Zoccola D."/>
            <person name="Flot J.-F."/>
            <person name="Tambutte S."/>
            <person name="Allemand D."/>
            <person name="Aranda M."/>
        </authorList>
    </citation>
    <scope>NUCLEOTIDE SEQUENCE [LARGE SCALE GENOMIC DNA]</scope>
</reference>
<feature type="region of interest" description="Disordered" evidence="2">
    <location>
        <begin position="207"/>
        <end position="258"/>
    </location>
</feature>
<name>A0A2B4T0U5_STYPI</name>
<feature type="domain" description="PWWP" evidence="3">
    <location>
        <begin position="343"/>
        <end position="398"/>
    </location>
</feature>
<proteinExistence type="predicted"/>
<organism evidence="4 5">
    <name type="scientific">Stylophora pistillata</name>
    <name type="common">Smooth cauliflower coral</name>
    <dbReference type="NCBI Taxonomy" id="50429"/>
    <lineage>
        <taxon>Eukaryota</taxon>
        <taxon>Metazoa</taxon>
        <taxon>Cnidaria</taxon>
        <taxon>Anthozoa</taxon>
        <taxon>Hexacorallia</taxon>
        <taxon>Scleractinia</taxon>
        <taxon>Astrocoeniina</taxon>
        <taxon>Pocilloporidae</taxon>
        <taxon>Stylophora</taxon>
    </lineage>
</organism>
<dbReference type="STRING" id="50429.A0A2B4T0U5"/>
<sequence length="648" mass="74585">MPRFVLSTSFKLSSTNSLPSTSITFQKELSSSVYFLYILPSVVVVDWYTIGLFTRITIPWRRYLAYTTHFTTVNVLQVVETEGRAPKKHVSVKFLIEDSHEDIKSPSKIFMWDCEEQNEFIEKGRALKNEERKIHFNKAVAEADNLLKQVTERSVINTSETWTDVPLEQNGSKCERKLDKTKANKGNGVLKKNLPPANRWQAKRSAKCNGKSQKVHTLQGQPNVLTSEASETKEHSQVCQGHQSLSKEKRKRKENDSCKKMLPVKKVKSGDQVVLGEVKPEKNEKNVGELDFRTSTSSEDSHVGHAVDITSISSTTSEGSSDDEELMSEPFSPSQEANNHFSVGDIVWAKYSREPYWPALVKKITGKNRREQKFVVKFLGWNDGLFKIQPKKLEHYAGDQNREKFKLIRDTLKNKELKEKFDEAIDEADDFLTRRGLGKSFDEELDLENDKEENIKEECEDEDEVQSVGGAQTEDKYLQPCDTSVRRRSNRTKKQVSRYRDILSHIRQAKPILKQILDGRRSSERHTTFTSGRKSERNQLKHRAGFGPVGNEALHIMEMLMEFYKEIKGDEDFSYVSEVWLPEAIIWSIQNIDHIDRQKAEKMYLEGSESTVTNAQVEEFKSALMKRKKVGREEVEEKIRRAERVMAS</sequence>
<evidence type="ECO:0000256" key="2">
    <source>
        <dbReference type="SAM" id="MobiDB-lite"/>
    </source>
</evidence>
<feature type="compositionally biased region" description="Polar residues" evidence="2">
    <location>
        <begin position="210"/>
        <end position="229"/>
    </location>
</feature>
<evidence type="ECO:0000313" key="5">
    <source>
        <dbReference type="Proteomes" id="UP000225706"/>
    </source>
</evidence>
<feature type="region of interest" description="Disordered" evidence="2">
    <location>
        <begin position="280"/>
        <end position="337"/>
    </location>
</feature>
<dbReference type="CDD" id="cd06080">
    <property type="entry name" value="PWWP_MUM1-like"/>
    <property type="match status" value="1"/>
</dbReference>
<dbReference type="InterPro" id="IPR048795">
    <property type="entry name" value="PWP3A_3B_4_C"/>
</dbReference>
<dbReference type="Pfam" id="PF20886">
    <property type="entry name" value="PWP3A-B_C"/>
    <property type="match status" value="1"/>
</dbReference>
<dbReference type="SUPFAM" id="SSF63748">
    <property type="entry name" value="Tudor/PWWP/MBT"/>
    <property type="match status" value="1"/>
</dbReference>
<feature type="compositionally biased region" description="Basic and acidic residues" evidence="2">
    <location>
        <begin position="280"/>
        <end position="292"/>
    </location>
</feature>
<dbReference type="AlphaFoldDB" id="A0A2B4T0U5"/>
<comment type="caution">
    <text evidence="4">The sequence shown here is derived from an EMBL/GenBank/DDBJ whole genome shotgun (WGS) entry which is preliminary data.</text>
</comment>